<dbReference type="InterPro" id="IPR050208">
    <property type="entry name" value="MHC_class-I_related"/>
</dbReference>
<proteinExistence type="predicted"/>
<dbReference type="GO" id="GO:0006955">
    <property type="term" value="P:immune response"/>
    <property type="evidence" value="ECO:0007669"/>
    <property type="project" value="TreeGrafter"/>
</dbReference>
<dbReference type="Proteomes" id="UP001155660">
    <property type="component" value="Chromosome B19"/>
</dbReference>
<dbReference type="KEGG" id="ccar:109085845"/>
<gene>
    <name evidence="5" type="primary">LOC109085845</name>
</gene>
<dbReference type="InterPro" id="IPR003597">
    <property type="entry name" value="Ig_C1-set"/>
</dbReference>
<reference evidence="5" key="1">
    <citation type="submission" date="2025-08" db="UniProtKB">
        <authorList>
            <consortium name="RefSeq"/>
        </authorList>
    </citation>
    <scope>IDENTIFICATION</scope>
    <source>
        <tissue evidence="5">Muscle</tissue>
    </source>
</reference>
<dbReference type="InterPro" id="IPR011161">
    <property type="entry name" value="MHC_I-like_Ag-recog"/>
</dbReference>
<evidence type="ECO:0000259" key="4">
    <source>
        <dbReference type="SMART" id="SM00407"/>
    </source>
</evidence>
<dbReference type="PANTHER" id="PTHR16675:SF193">
    <property type="entry name" value="LOC571647 PROTEIN-RELATED"/>
    <property type="match status" value="1"/>
</dbReference>
<keyword evidence="1" id="KW-0325">Glycoprotein</keyword>
<feature type="transmembrane region" description="Helical" evidence="3">
    <location>
        <begin position="609"/>
        <end position="629"/>
    </location>
</feature>
<keyword evidence="3" id="KW-0812">Transmembrane</keyword>
<dbReference type="RefSeq" id="XP_042601260.1">
    <property type="nucleotide sequence ID" value="XM_042745326.1"/>
</dbReference>
<keyword evidence="3" id="KW-0472">Membrane</keyword>
<evidence type="ECO:0000313" key="5">
    <source>
        <dbReference type="RefSeq" id="XP_042601260.1"/>
    </source>
</evidence>
<feature type="domain" description="Immunoglobulin C1-set" evidence="4">
    <location>
        <begin position="525"/>
        <end position="595"/>
    </location>
</feature>
<organism evidence="5">
    <name type="scientific">Cyprinus carpio</name>
    <name type="common">Common carp</name>
    <dbReference type="NCBI Taxonomy" id="7962"/>
    <lineage>
        <taxon>Eukaryota</taxon>
        <taxon>Metazoa</taxon>
        <taxon>Chordata</taxon>
        <taxon>Craniata</taxon>
        <taxon>Vertebrata</taxon>
        <taxon>Euteleostomi</taxon>
        <taxon>Actinopterygii</taxon>
        <taxon>Neopterygii</taxon>
        <taxon>Teleostei</taxon>
        <taxon>Ostariophysi</taxon>
        <taxon>Cypriniformes</taxon>
        <taxon>Cyprinidae</taxon>
        <taxon>Cyprininae</taxon>
        <taxon>Cyprinus</taxon>
    </lineage>
</organism>
<feature type="region of interest" description="Disordered" evidence="2">
    <location>
        <begin position="640"/>
        <end position="671"/>
    </location>
</feature>
<dbReference type="GO" id="GO:0005615">
    <property type="term" value="C:extracellular space"/>
    <property type="evidence" value="ECO:0007669"/>
    <property type="project" value="TreeGrafter"/>
</dbReference>
<feature type="transmembrane region" description="Helical" evidence="3">
    <location>
        <begin position="296"/>
        <end position="316"/>
    </location>
</feature>
<dbReference type="AlphaFoldDB" id="A0A9Q9XG92"/>
<dbReference type="Pfam" id="PF07654">
    <property type="entry name" value="C1-set"/>
    <property type="match status" value="2"/>
</dbReference>
<sequence>MDLTFSLIVLFAYIGLRGVYSERHHLLFVYTSLSKPDGVSGPVFSAVCLYDDRWISHYSNEEQTWNRDRFDAEIWRYTKEPHESRDWFINLLNTLANCTSSGCDGLHTLQRRVGCEVDKHPDGAVMNVNAFDEYGYDGEDFIFFNYYTMQWIDKSPKAKETKMKWDSDRVHNHHLQLYLKDCMDWISTFNALISTPPALHMFASAAPHDQSELILTCLATGFSPKLTEMKITLNNITLQPFSSSGVRPNDNQSFQMRASVKIQRDEKQGYECHALHSGQTFTTTWDGSLESRSHHWAAVAAGAFAIAVLCIMSLIYKNRRFSGQMNRSVRTSPQERHHLLFVYTVLTKPDGVSGPVFSAVCLYDDRWISHYSNEEQTWKRDRFDAEIWRYTREPDDSRDWFINLLNTLANCTSSRCDGLHTLQRRVGCEVDKHPDGAVMNVNAFDEYGYDGEDFIFFNYYTMQWIDKSPKAKETKMKWDADRLHNHHLQLYLNDCMDWISTYNASISTPPALHMLASAAPHDQSELNLTCLATGFSPKLIEMKITLNNITLKPFSSSGVRPNDNQSFQMRASVKIHRDEKQGYKCHVLHSGQTFTTSWDGSLESRSHHWAAVAAGAFAIEVLYITYLIYKNRWLNGQMNRNSSTTEQRDNITSRSADPLTASDSHENNELL</sequence>
<keyword evidence="3" id="KW-1133">Transmembrane helix</keyword>
<name>A0A9Q9XG92_CYPCA</name>
<evidence type="ECO:0000256" key="2">
    <source>
        <dbReference type="SAM" id="MobiDB-lite"/>
    </source>
</evidence>
<accession>A0A9Q9XG92</accession>
<dbReference type="GeneID" id="109085845"/>
<evidence type="ECO:0000256" key="3">
    <source>
        <dbReference type="SAM" id="Phobius"/>
    </source>
</evidence>
<protein>
    <submittedName>
        <fullName evidence="5">Uncharacterized protein LOC109085845</fullName>
    </submittedName>
</protein>
<dbReference type="PANTHER" id="PTHR16675">
    <property type="entry name" value="MHC CLASS I-RELATED"/>
    <property type="match status" value="1"/>
</dbReference>
<feature type="domain" description="Immunoglobulin C1-set" evidence="4">
    <location>
        <begin position="212"/>
        <end position="282"/>
    </location>
</feature>
<dbReference type="SMART" id="SM00407">
    <property type="entry name" value="IGc1"/>
    <property type="match status" value="2"/>
</dbReference>
<dbReference type="GO" id="GO:0009897">
    <property type="term" value="C:external side of plasma membrane"/>
    <property type="evidence" value="ECO:0007669"/>
    <property type="project" value="TreeGrafter"/>
</dbReference>
<evidence type="ECO:0000256" key="1">
    <source>
        <dbReference type="ARBA" id="ARBA00023180"/>
    </source>
</evidence>
<dbReference type="Pfam" id="PF00129">
    <property type="entry name" value="MHC_I"/>
    <property type="match status" value="2"/>
</dbReference>
<dbReference type="OrthoDB" id="8936120at2759"/>